<organism evidence="1">
    <name type="scientific">Cacopsylla melanoneura</name>
    <dbReference type="NCBI Taxonomy" id="428564"/>
    <lineage>
        <taxon>Eukaryota</taxon>
        <taxon>Metazoa</taxon>
        <taxon>Ecdysozoa</taxon>
        <taxon>Arthropoda</taxon>
        <taxon>Hexapoda</taxon>
        <taxon>Insecta</taxon>
        <taxon>Pterygota</taxon>
        <taxon>Neoptera</taxon>
        <taxon>Paraneoptera</taxon>
        <taxon>Hemiptera</taxon>
        <taxon>Sternorrhyncha</taxon>
        <taxon>Psylloidea</taxon>
        <taxon>Psyllidae</taxon>
        <taxon>Psyllinae</taxon>
        <taxon>Cacopsylla</taxon>
    </lineage>
</organism>
<dbReference type="AlphaFoldDB" id="A0A8D8VKP7"/>
<name>A0A8D8VKP7_9HEMI</name>
<protein>
    <submittedName>
        <fullName evidence="1">Uncharacterized protein</fullName>
    </submittedName>
</protein>
<dbReference type="EMBL" id="HBUF01065753">
    <property type="protein sequence ID" value="CAG6627572.1"/>
    <property type="molecule type" value="Transcribed_RNA"/>
</dbReference>
<accession>A0A8D8VKP7</accession>
<proteinExistence type="predicted"/>
<reference evidence="1" key="1">
    <citation type="submission" date="2021-05" db="EMBL/GenBank/DDBJ databases">
        <authorList>
            <person name="Alioto T."/>
            <person name="Alioto T."/>
            <person name="Gomez Garrido J."/>
        </authorList>
    </citation>
    <scope>NUCLEOTIDE SEQUENCE</scope>
</reference>
<sequence length="126" mass="13184">MKDSTTTVTDAPTVTAMCRTVTTTAEHTRTVTLCSIMITVVLTGGTTMSGGTEPIICSVDPDMSTTIQIAPLLVQGTGIMGPITLGDTIISTSTIIIGTIVIATTINRTMSNIRIILPRKMSSQPL</sequence>
<evidence type="ECO:0000313" key="1">
    <source>
        <dbReference type="EMBL" id="CAG6627572.1"/>
    </source>
</evidence>
<dbReference type="EMBL" id="HBUF01065754">
    <property type="protein sequence ID" value="CAG6627575.1"/>
    <property type="molecule type" value="Transcribed_RNA"/>
</dbReference>